<sequence>MDYITYNGTDAGLTNQKIAIIGLSHRAMREKKGIKLPPMVVFDPLQAEKGRRVPFSVLYNIENIVRVLESFSIPVKEFASGDDHDVDASECFWEGAERFGEIRTQGDAALYDLTCQISRSFNLNNNILNLARPISECIFGEKKIDYCIQMRIEKDWESYSYSVLHRHSSEDNFPTPLRILSKAKRKFGESLSSAFVMSDEKNMTIPKEDINKIAQNEVGVSLFWKSDFIDVSQYDSLTLSMIDFFLASGARNFIGTSQSTFSCFAAFEKYCKTRQSVRGHYIYNGESGGIDERFDNGICTNSSLAIDRTFLREPFFDRTPHDVAFPMEISAHVSNFGEYITKNSVCSFPLGLDIVVGSRYNPDMYRIEGFFISLDGASLRLRYKALLGNGVETEWVSNGEYCGTRGKHLSLSGFAVEIVGPSRLELECVYAAVFSEDQDIVTAKDGELCKTPSGNGKLLSFQLSFRKRVR</sequence>
<dbReference type="InterPro" id="IPR006637">
    <property type="entry name" value="ChW"/>
</dbReference>
<dbReference type="RefSeq" id="WP_182998106.1">
    <property type="nucleotide sequence ID" value="NZ_JABEQJ010000018.1"/>
</dbReference>
<dbReference type="Gene3D" id="3.40.50.11350">
    <property type="match status" value="1"/>
</dbReference>
<accession>A0A7W4NNY4</accession>
<evidence type="ECO:0000313" key="2">
    <source>
        <dbReference type="Proteomes" id="UP000589085"/>
    </source>
</evidence>
<reference evidence="1 2" key="1">
    <citation type="submission" date="2020-04" db="EMBL/GenBank/DDBJ databases">
        <title>Description of novel Gluconacetobacter.</title>
        <authorList>
            <person name="Sombolestani A."/>
        </authorList>
    </citation>
    <scope>NUCLEOTIDE SEQUENCE [LARGE SCALE GENOMIC DNA]</scope>
    <source>
        <strain evidence="1 2">LMG 19747</strain>
    </source>
</reference>
<name>A0A7W4NNY4_9PROT</name>
<organism evidence="1 2">
    <name type="scientific">Gluconacetobacter sacchari</name>
    <dbReference type="NCBI Taxonomy" id="92759"/>
    <lineage>
        <taxon>Bacteria</taxon>
        <taxon>Pseudomonadati</taxon>
        <taxon>Pseudomonadota</taxon>
        <taxon>Alphaproteobacteria</taxon>
        <taxon>Acetobacterales</taxon>
        <taxon>Acetobacteraceae</taxon>
        <taxon>Gluconacetobacter</taxon>
    </lineage>
</organism>
<evidence type="ECO:0000313" key="1">
    <source>
        <dbReference type="EMBL" id="MBB2161279.1"/>
    </source>
</evidence>
<proteinExistence type="predicted"/>
<protein>
    <submittedName>
        <fullName evidence="1">Uncharacterized protein</fullName>
    </submittedName>
</protein>
<dbReference type="Proteomes" id="UP000589085">
    <property type="component" value="Unassembled WGS sequence"/>
</dbReference>
<dbReference type="EMBL" id="JABEQJ010000018">
    <property type="protein sequence ID" value="MBB2161279.1"/>
    <property type="molecule type" value="Genomic_DNA"/>
</dbReference>
<comment type="caution">
    <text evidence="1">The sequence shown here is derived from an EMBL/GenBank/DDBJ whole genome shotgun (WGS) entry which is preliminary data.</text>
</comment>
<gene>
    <name evidence="1" type="ORF">HLH48_14055</name>
</gene>
<dbReference type="AlphaFoldDB" id="A0A7W4NNY4"/>
<dbReference type="Pfam" id="PF07538">
    <property type="entry name" value="ChW"/>
    <property type="match status" value="1"/>
</dbReference>